<evidence type="ECO:0000256" key="6">
    <source>
        <dbReference type="RuleBase" id="RU003943"/>
    </source>
</evidence>
<evidence type="ECO:0000313" key="9">
    <source>
        <dbReference type="Proteomes" id="UP000001551"/>
    </source>
</evidence>
<reference evidence="8 9" key="1">
    <citation type="submission" date="2010-12" db="EMBL/GenBank/DDBJ databases">
        <title>Complete sequence of Ethanoligenens harbinense YUAN-3.</title>
        <authorList>
            <person name="Lucas S."/>
            <person name="Copeland A."/>
            <person name="Lapidus A."/>
            <person name="Cheng J.-F."/>
            <person name="Bruce D."/>
            <person name="Goodwin L."/>
            <person name="Pitluck S."/>
            <person name="Chertkov O."/>
            <person name="Misra M."/>
            <person name="Detter J.C."/>
            <person name="Han C."/>
            <person name="Tapia R."/>
            <person name="Land M."/>
            <person name="Hauser L."/>
            <person name="Jeffries C."/>
            <person name="Kyrpides N."/>
            <person name="Ivanova N."/>
            <person name="Mikhailova N."/>
            <person name="Wang A."/>
            <person name="Mouttaki H."/>
            <person name="He Z."/>
            <person name="Zhou J."/>
            <person name="Hemme C.L."/>
            <person name="Woyke T."/>
        </authorList>
    </citation>
    <scope>NUCLEOTIDE SEQUENCE [LARGE SCALE GENOMIC DNA]</scope>
    <source>
        <strain evidence="9">DSM 18485 / JCM 12961 / CGMCC 1.5033 / YUAN-3</strain>
    </source>
</reference>
<feature type="transmembrane region" description="Helical" evidence="7">
    <location>
        <begin position="88"/>
        <end position="106"/>
    </location>
</feature>
<dbReference type="EMBL" id="CP002400">
    <property type="protein sequence ID" value="ADU27243.1"/>
    <property type="molecule type" value="Genomic_DNA"/>
</dbReference>
<feature type="transmembrane region" description="Helical" evidence="7">
    <location>
        <begin position="243"/>
        <end position="265"/>
    </location>
</feature>
<evidence type="ECO:0000256" key="7">
    <source>
        <dbReference type="SAM" id="Phobius"/>
    </source>
</evidence>
<name>E6U984_ETHHY</name>
<keyword evidence="3 6" id="KW-0812">Transmembrane</keyword>
<dbReference type="STRING" id="663278.Ethha_1716"/>
<evidence type="ECO:0000256" key="1">
    <source>
        <dbReference type="ARBA" id="ARBA00004141"/>
    </source>
</evidence>
<evidence type="ECO:0000256" key="3">
    <source>
        <dbReference type="ARBA" id="ARBA00022692"/>
    </source>
</evidence>
<dbReference type="Pfam" id="PF00950">
    <property type="entry name" value="ABC-3"/>
    <property type="match status" value="1"/>
</dbReference>
<evidence type="ECO:0000313" key="8">
    <source>
        <dbReference type="EMBL" id="ADU27243.1"/>
    </source>
</evidence>
<accession>E6U984</accession>
<dbReference type="eggNOG" id="COG1108">
    <property type="taxonomic scope" value="Bacteria"/>
</dbReference>
<keyword evidence="4 7" id="KW-1133">Transmembrane helix</keyword>
<evidence type="ECO:0000256" key="2">
    <source>
        <dbReference type="ARBA" id="ARBA00008034"/>
    </source>
</evidence>
<evidence type="ECO:0000256" key="5">
    <source>
        <dbReference type="ARBA" id="ARBA00023136"/>
    </source>
</evidence>
<dbReference type="PANTHER" id="PTHR30477">
    <property type="entry name" value="ABC-TRANSPORTER METAL-BINDING PROTEIN"/>
    <property type="match status" value="1"/>
</dbReference>
<dbReference type="GO" id="GO:0010043">
    <property type="term" value="P:response to zinc ion"/>
    <property type="evidence" value="ECO:0007669"/>
    <property type="project" value="TreeGrafter"/>
</dbReference>
<dbReference type="InterPro" id="IPR001626">
    <property type="entry name" value="ABC_TroCD"/>
</dbReference>
<organism evidence="8 9">
    <name type="scientific">Ethanoligenens harbinense (strain DSM 18485 / JCM 12961 / CGMCC 1.5033 / YUAN-3)</name>
    <dbReference type="NCBI Taxonomy" id="663278"/>
    <lineage>
        <taxon>Bacteria</taxon>
        <taxon>Bacillati</taxon>
        <taxon>Bacillota</taxon>
        <taxon>Clostridia</taxon>
        <taxon>Eubacteriales</taxon>
        <taxon>Oscillospiraceae</taxon>
        <taxon>Ethanoligenens</taxon>
    </lineage>
</organism>
<keyword evidence="9" id="KW-1185">Reference proteome</keyword>
<keyword evidence="6" id="KW-0813">Transport</keyword>
<feature type="transmembrane region" description="Helical" evidence="7">
    <location>
        <begin position="12"/>
        <end position="33"/>
    </location>
</feature>
<dbReference type="AlphaFoldDB" id="E6U984"/>
<protein>
    <submittedName>
        <fullName evidence="8">ABC-3 protein</fullName>
    </submittedName>
</protein>
<dbReference type="InterPro" id="IPR037294">
    <property type="entry name" value="ABC_BtuC-like"/>
</dbReference>
<comment type="similarity">
    <text evidence="2 6">Belongs to the ABC-3 integral membrane protein family.</text>
</comment>
<feature type="transmembrane region" description="Helical" evidence="7">
    <location>
        <begin position="118"/>
        <end position="150"/>
    </location>
</feature>
<dbReference type="SUPFAM" id="SSF81345">
    <property type="entry name" value="ABC transporter involved in vitamin B12 uptake, BtuC"/>
    <property type="match status" value="1"/>
</dbReference>
<feature type="transmembrane region" description="Helical" evidence="7">
    <location>
        <begin position="217"/>
        <end position="237"/>
    </location>
</feature>
<dbReference type="KEGG" id="eha:Ethha_1716"/>
<dbReference type="GO" id="GO:0043190">
    <property type="term" value="C:ATP-binding cassette (ABC) transporter complex"/>
    <property type="evidence" value="ECO:0007669"/>
    <property type="project" value="InterPro"/>
</dbReference>
<comment type="subcellular location">
    <subcellularLocation>
        <location evidence="6">Cell membrane</location>
        <topology evidence="6">Multi-pass membrane protein</topology>
    </subcellularLocation>
    <subcellularLocation>
        <location evidence="1">Membrane</location>
        <topology evidence="1">Multi-pass membrane protein</topology>
    </subcellularLocation>
</comment>
<evidence type="ECO:0000256" key="4">
    <source>
        <dbReference type="ARBA" id="ARBA00022989"/>
    </source>
</evidence>
<keyword evidence="5 7" id="KW-0472">Membrane</keyword>
<feature type="transmembrane region" description="Helical" evidence="7">
    <location>
        <begin position="171"/>
        <end position="188"/>
    </location>
</feature>
<gene>
    <name evidence="8" type="ordered locus">Ethha_1716</name>
</gene>
<proteinExistence type="inferred from homology"/>
<dbReference type="Gene3D" id="1.10.3470.10">
    <property type="entry name" value="ABC transporter involved in vitamin B12 uptake, BtuC"/>
    <property type="match status" value="1"/>
</dbReference>
<dbReference type="HOGENOM" id="CLU_028808_3_1_9"/>
<feature type="transmembrane region" description="Helical" evidence="7">
    <location>
        <begin position="53"/>
        <end position="76"/>
    </location>
</feature>
<dbReference type="GO" id="GO:0055085">
    <property type="term" value="P:transmembrane transport"/>
    <property type="evidence" value="ECO:0007669"/>
    <property type="project" value="InterPro"/>
</dbReference>
<dbReference type="CDD" id="cd06550">
    <property type="entry name" value="TM_ABC_iron-siderophores_like"/>
    <property type="match status" value="1"/>
</dbReference>
<dbReference type="Proteomes" id="UP000001551">
    <property type="component" value="Chromosome"/>
</dbReference>
<sequence>MLDIFQYGFMQNALVVSFFIAILCPCIGIFLVLRRYSMIGDALSHASLAGVAIGLLSGGSPVIGAFAFTSACGALIEFLRIYFKKFTDLLLTIILALSVGIAITIISSGRLHANADSFLFGSILTVSAFDMVSILVLSIASVAVLVLLYNQMIYIAYDEDAARIAGVRVRLINYVFSILVASAISVSIRVVGVLVLSSMIALPVATALQLRLGFRRTLLFSVLFSVVDILTGLYASYQLNVAPGGFTALVSVALLLAVMLAKRLWLLFRLRKRPRAHTDGR</sequence>
<dbReference type="PANTHER" id="PTHR30477:SF0">
    <property type="entry name" value="METAL TRANSPORT SYSTEM MEMBRANE PROTEIN TM_0125-RELATED"/>
    <property type="match status" value="1"/>
</dbReference>
<feature type="transmembrane region" description="Helical" evidence="7">
    <location>
        <begin position="194"/>
        <end position="210"/>
    </location>
</feature>